<evidence type="ECO:0000259" key="1">
    <source>
        <dbReference type="Pfam" id="PF00075"/>
    </source>
</evidence>
<reference evidence="2" key="1">
    <citation type="submission" date="2021-03" db="EMBL/GenBank/DDBJ databases">
        <title>Draft genome sequence of rust myrtle Austropuccinia psidii MF-1, a brazilian biotype.</title>
        <authorList>
            <person name="Quecine M.C."/>
            <person name="Pachon D.M.R."/>
            <person name="Bonatelli M.L."/>
            <person name="Correr F.H."/>
            <person name="Franceschini L.M."/>
            <person name="Leite T.F."/>
            <person name="Margarido G.R.A."/>
            <person name="Almeida C.A."/>
            <person name="Ferrarezi J.A."/>
            <person name="Labate C.A."/>
        </authorList>
    </citation>
    <scope>NUCLEOTIDE SEQUENCE</scope>
    <source>
        <strain evidence="2">MF-1</strain>
    </source>
</reference>
<dbReference type="GO" id="GO:0004523">
    <property type="term" value="F:RNA-DNA hybrid ribonuclease activity"/>
    <property type="evidence" value="ECO:0007669"/>
    <property type="project" value="InterPro"/>
</dbReference>
<dbReference type="OrthoDB" id="3265969at2759"/>
<sequence length="158" mass="17461">MPNKGKGAAAIIEKENIIIKKHIPTTSKVTDYETELVGLILSIEAARRVITKHSINGEKIGTISIFSKNQEALEKSTNPFIPSAAQYLYLEIFHNIIILKKTTSIQLWWCPGHTGVTGNELADTEAKNAALDPTTSSFELKPSLTKLMQETVTERIVN</sequence>
<gene>
    <name evidence="2" type="ORF">O181_093050</name>
</gene>
<keyword evidence="3" id="KW-1185">Reference proteome</keyword>
<feature type="domain" description="RNase H type-1" evidence="1">
    <location>
        <begin position="3"/>
        <end position="130"/>
    </location>
</feature>
<name>A0A9Q3IZN3_9BASI</name>
<dbReference type="GO" id="GO:0003676">
    <property type="term" value="F:nucleic acid binding"/>
    <property type="evidence" value="ECO:0007669"/>
    <property type="project" value="InterPro"/>
</dbReference>
<dbReference type="Pfam" id="PF00075">
    <property type="entry name" value="RNase_H"/>
    <property type="match status" value="1"/>
</dbReference>
<dbReference type="EMBL" id="AVOT02059719">
    <property type="protein sequence ID" value="MBW0553335.1"/>
    <property type="molecule type" value="Genomic_DNA"/>
</dbReference>
<dbReference type="SUPFAM" id="SSF53098">
    <property type="entry name" value="Ribonuclease H-like"/>
    <property type="match status" value="1"/>
</dbReference>
<protein>
    <recommendedName>
        <fullName evidence="1">RNase H type-1 domain-containing protein</fullName>
    </recommendedName>
</protein>
<proteinExistence type="predicted"/>
<dbReference type="AlphaFoldDB" id="A0A9Q3IZN3"/>
<evidence type="ECO:0000313" key="2">
    <source>
        <dbReference type="EMBL" id="MBW0553335.1"/>
    </source>
</evidence>
<evidence type="ECO:0000313" key="3">
    <source>
        <dbReference type="Proteomes" id="UP000765509"/>
    </source>
</evidence>
<dbReference type="InterPro" id="IPR012337">
    <property type="entry name" value="RNaseH-like_sf"/>
</dbReference>
<dbReference type="Proteomes" id="UP000765509">
    <property type="component" value="Unassembled WGS sequence"/>
</dbReference>
<dbReference type="CDD" id="cd09276">
    <property type="entry name" value="Rnase_HI_RT_non_LTR"/>
    <property type="match status" value="1"/>
</dbReference>
<dbReference type="InterPro" id="IPR002156">
    <property type="entry name" value="RNaseH_domain"/>
</dbReference>
<comment type="caution">
    <text evidence="2">The sequence shown here is derived from an EMBL/GenBank/DDBJ whole genome shotgun (WGS) entry which is preliminary data.</text>
</comment>
<dbReference type="InterPro" id="IPR036397">
    <property type="entry name" value="RNaseH_sf"/>
</dbReference>
<accession>A0A9Q3IZN3</accession>
<dbReference type="Gene3D" id="3.30.420.10">
    <property type="entry name" value="Ribonuclease H-like superfamily/Ribonuclease H"/>
    <property type="match status" value="1"/>
</dbReference>
<organism evidence="2 3">
    <name type="scientific">Austropuccinia psidii MF-1</name>
    <dbReference type="NCBI Taxonomy" id="1389203"/>
    <lineage>
        <taxon>Eukaryota</taxon>
        <taxon>Fungi</taxon>
        <taxon>Dikarya</taxon>
        <taxon>Basidiomycota</taxon>
        <taxon>Pucciniomycotina</taxon>
        <taxon>Pucciniomycetes</taxon>
        <taxon>Pucciniales</taxon>
        <taxon>Sphaerophragmiaceae</taxon>
        <taxon>Austropuccinia</taxon>
    </lineage>
</organism>